<reference evidence="3" key="1">
    <citation type="journal article" date="2013" name="Nat. Genet.">
        <title>The Capsella rubella genome and the genomic consequences of rapid mating system evolution.</title>
        <authorList>
            <person name="Slotte T."/>
            <person name="Hazzouri K.M."/>
            <person name="Agren J.A."/>
            <person name="Koenig D."/>
            <person name="Maumus F."/>
            <person name="Guo Y.L."/>
            <person name="Steige K."/>
            <person name="Platts A.E."/>
            <person name="Escobar J.S."/>
            <person name="Newman L.K."/>
            <person name="Wang W."/>
            <person name="Mandakova T."/>
            <person name="Vello E."/>
            <person name="Smith L.M."/>
            <person name="Henz S.R."/>
            <person name="Steffen J."/>
            <person name="Takuno S."/>
            <person name="Brandvain Y."/>
            <person name="Coop G."/>
            <person name="Andolfatto P."/>
            <person name="Hu T.T."/>
            <person name="Blanchette M."/>
            <person name="Clark R.M."/>
            <person name="Quesneville H."/>
            <person name="Nordborg M."/>
            <person name="Gaut B.S."/>
            <person name="Lysak M.A."/>
            <person name="Jenkins J."/>
            <person name="Grimwood J."/>
            <person name="Chapman J."/>
            <person name="Prochnik S."/>
            <person name="Shu S."/>
            <person name="Rokhsar D."/>
            <person name="Schmutz J."/>
            <person name="Weigel D."/>
            <person name="Wright S.I."/>
        </authorList>
    </citation>
    <scope>NUCLEOTIDE SEQUENCE [LARGE SCALE GENOMIC DNA]</scope>
    <source>
        <strain evidence="3">cv. Monte Gargano</strain>
    </source>
</reference>
<proteinExistence type="inferred from homology"/>
<dbReference type="Pfam" id="PF04776">
    <property type="entry name" value="protein_MS5"/>
    <property type="match status" value="1"/>
</dbReference>
<dbReference type="Proteomes" id="UP000029121">
    <property type="component" value="Unassembled WGS sequence"/>
</dbReference>
<evidence type="ECO:0000256" key="1">
    <source>
        <dbReference type="ARBA" id="ARBA00043961"/>
    </source>
</evidence>
<evidence type="ECO:0000313" key="3">
    <source>
        <dbReference type="Proteomes" id="UP000029121"/>
    </source>
</evidence>
<dbReference type="PANTHER" id="PTHR31260:SF77">
    <property type="entry name" value="(RAPE) HYPOTHETICAL PROTEIN"/>
    <property type="match status" value="1"/>
</dbReference>
<sequence>MTTMSEDERNEFVRMRKEYWRRVAECDGFDMEGVIIPRGIAGLSYVNCKHRHFRLRNSLPKIYAMAGLHRYNMLKGTNFQHFDLLQFSKSGDFVRSYFITSVAIDPCSQLQKTFQVRLDEKTYGNLDLTISIARPTDEEKVTMKKPFIAHFHVEAVADAFYKGALPDWPSADELNNRKRFYLVTESDLLANDWIRLYLELTLCVRHKGTSERDLSKLQILTVAIETKEDVQPPNARLKAKSAIVYITFKGLAEAEIGDEIGEHVERKAIVRRVLDECSGYLTLRGGFSNGEKPLHTAEQTVTLPSGEDQNLENECKRPRLD</sequence>
<protein>
    <submittedName>
        <fullName evidence="2">Uncharacterized protein</fullName>
    </submittedName>
</protein>
<dbReference type="STRING" id="81985.R0G663"/>
<dbReference type="NCBIfam" id="TIGR01572">
    <property type="entry name" value="A_thl_para_3677"/>
    <property type="match status" value="1"/>
</dbReference>
<evidence type="ECO:0000313" key="2">
    <source>
        <dbReference type="EMBL" id="EOA31052.1"/>
    </source>
</evidence>
<dbReference type="PANTHER" id="PTHR31260">
    <property type="entry name" value="CYSTATIN/MONELLIN SUPERFAMILY PROTEIN"/>
    <property type="match status" value="1"/>
</dbReference>
<dbReference type="InterPro" id="IPR006462">
    <property type="entry name" value="MS5"/>
</dbReference>
<dbReference type="EMBL" id="KB870807">
    <property type="protein sequence ID" value="EOA31052.1"/>
    <property type="molecule type" value="Genomic_DNA"/>
</dbReference>
<comment type="similarity">
    <text evidence="1">Belongs to the UPF0725 (EMB2204) family.</text>
</comment>
<gene>
    <name evidence="2" type="ORF">CARUB_v10014203mg</name>
</gene>
<organism evidence="2 3">
    <name type="scientific">Capsella rubella</name>
    <dbReference type="NCBI Taxonomy" id="81985"/>
    <lineage>
        <taxon>Eukaryota</taxon>
        <taxon>Viridiplantae</taxon>
        <taxon>Streptophyta</taxon>
        <taxon>Embryophyta</taxon>
        <taxon>Tracheophyta</taxon>
        <taxon>Spermatophyta</taxon>
        <taxon>Magnoliopsida</taxon>
        <taxon>eudicotyledons</taxon>
        <taxon>Gunneridae</taxon>
        <taxon>Pentapetalae</taxon>
        <taxon>rosids</taxon>
        <taxon>malvids</taxon>
        <taxon>Brassicales</taxon>
        <taxon>Brassicaceae</taxon>
        <taxon>Camelineae</taxon>
        <taxon>Capsella</taxon>
    </lineage>
</organism>
<name>R0G663_9BRAS</name>
<accession>R0G663</accession>
<keyword evidence="3" id="KW-1185">Reference proteome</keyword>
<dbReference type="AlphaFoldDB" id="R0G663"/>